<keyword evidence="2" id="KW-1185">Reference proteome</keyword>
<sequence>MKRSHDFNILLDNEEPESTNSTYKRDKLDIVLEKLSNIEVKKNTNNTNLLGRLTQEIIVTKNGMKKLQGDLETKNLNILPNTPFEDPKQFKEFDSDVKDPAKYAILTNNFRRITASSHMEFVFKCWRVLMKDSVAKNLSWIGTKQKKSLQELSSTAAIKDAYMKKYPAESVDACAKKKLKKFFVCQR</sequence>
<gene>
    <name evidence="1" type="ORF">FF38_02171</name>
</gene>
<organism evidence="1 2">
    <name type="scientific">Lucilia cuprina</name>
    <name type="common">Green bottle fly</name>
    <name type="synonym">Australian sheep blowfly</name>
    <dbReference type="NCBI Taxonomy" id="7375"/>
    <lineage>
        <taxon>Eukaryota</taxon>
        <taxon>Metazoa</taxon>
        <taxon>Ecdysozoa</taxon>
        <taxon>Arthropoda</taxon>
        <taxon>Hexapoda</taxon>
        <taxon>Insecta</taxon>
        <taxon>Pterygota</taxon>
        <taxon>Neoptera</taxon>
        <taxon>Endopterygota</taxon>
        <taxon>Diptera</taxon>
        <taxon>Brachycera</taxon>
        <taxon>Muscomorpha</taxon>
        <taxon>Oestroidea</taxon>
        <taxon>Calliphoridae</taxon>
        <taxon>Luciliinae</taxon>
        <taxon>Lucilia</taxon>
    </lineage>
</organism>
<dbReference type="OMA" id="TNNFRRI"/>
<evidence type="ECO:0000313" key="1">
    <source>
        <dbReference type="EMBL" id="KNC30456.1"/>
    </source>
</evidence>
<accession>A0A0L0CDZ2</accession>
<dbReference type="OrthoDB" id="7988731at2759"/>
<dbReference type="EMBL" id="JRES01000520">
    <property type="protein sequence ID" value="KNC30456.1"/>
    <property type="molecule type" value="Genomic_DNA"/>
</dbReference>
<evidence type="ECO:0000313" key="2">
    <source>
        <dbReference type="Proteomes" id="UP000037069"/>
    </source>
</evidence>
<reference evidence="1 2" key="1">
    <citation type="journal article" date="2015" name="Nat. Commun.">
        <title>Lucilia cuprina genome unlocks parasitic fly biology to underpin future interventions.</title>
        <authorList>
            <person name="Anstead C.A."/>
            <person name="Korhonen P.K."/>
            <person name="Young N.D."/>
            <person name="Hall R.S."/>
            <person name="Jex A.R."/>
            <person name="Murali S.C."/>
            <person name="Hughes D.S."/>
            <person name="Lee S.F."/>
            <person name="Perry T."/>
            <person name="Stroehlein A.J."/>
            <person name="Ansell B.R."/>
            <person name="Breugelmans B."/>
            <person name="Hofmann A."/>
            <person name="Qu J."/>
            <person name="Dugan S."/>
            <person name="Lee S.L."/>
            <person name="Chao H."/>
            <person name="Dinh H."/>
            <person name="Han Y."/>
            <person name="Doddapaneni H.V."/>
            <person name="Worley K.C."/>
            <person name="Muzny D.M."/>
            <person name="Ioannidis P."/>
            <person name="Waterhouse R.M."/>
            <person name="Zdobnov E.M."/>
            <person name="James P.J."/>
            <person name="Bagnall N.H."/>
            <person name="Kotze A.C."/>
            <person name="Gibbs R.A."/>
            <person name="Richards S."/>
            <person name="Batterham P."/>
            <person name="Gasser R.B."/>
        </authorList>
    </citation>
    <scope>NUCLEOTIDE SEQUENCE [LARGE SCALE GENOMIC DNA]</scope>
    <source>
        <strain evidence="1 2">LS</strain>
        <tissue evidence="1">Full body</tissue>
    </source>
</reference>
<comment type="caution">
    <text evidence="1">The sequence shown here is derived from an EMBL/GenBank/DDBJ whole genome shotgun (WGS) entry which is preliminary data.</text>
</comment>
<name>A0A0L0CDZ2_LUCCU</name>
<proteinExistence type="predicted"/>
<dbReference type="Proteomes" id="UP000037069">
    <property type="component" value="Unassembled WGS sequence"/>
</dbReference>
<evidence type="ECO:0008006" key="3">
    <source>
        <dbReference type="Google" id="ProtNLM"/>
    </source>
</evidence>
<dbReference type="AlphaFoldDB" id="A0A0L0CDZ2"/>
<protein>
    <recommendedName>
        <fullName evidence="3">DUF4806 domain-containing protein</fullName>
    </recommendedName>
</protein>